<keyword evidence="1 5" id="KW-0285">Flavoprotein</keyword>
<protein>
    <recommendedName>
        <fullName evidence="5">Flavin-dependent monooxygenase</fullName>
    </recommendedName>
    <alternativeName>
        <fullName evidence="5">TetX monooxygenase</fullName>
        <shortName evidence="5">TetX</shortName>
        <ecNumber evidence="5">1.14.13.-</ecNumber>
    </alternativeName>
</protein>
<dbReference type="RefSeq" id="WP_020949134.1">
    <property type="nucleotide sequence ID" value="NC_022041.1"/>
</dbReference>
<dbReference type="eggNOG" id="COG0654">
    <property type="taxonomic scope" value="Bacteria"/>
</dbReference>
<name>S5XJY4_PARAH</name>
<feature type="domain" description="FAD-binding" evidence="6">
    <location>
        <begin position="19"/>
        <end position="340"/>
    </location>
</feature>
<dbReference type="InterPro" id="IPR036188">
    <property type="entry name" value="FAD/NAD-bd_sf"/>
</dbReference>
<sequence length="398" mass="43426">MTLSSAAPAQTAPQTPLRIAIIGAGPGGLTLARILHVQGIATTLFERETDPHARAQGGTLDLHAETGQLALRRAGLEAEFQKLARYEDQGSRLCDETGRLLLADDDAEDGDRPEIDRSALRDLLLGALPAEMIRWGQALREVVANPDGSYDVVTTAGRETFDLVVGADGTWSKVRPLVSRYQPAYSGLTFIEFGIDDVDHAHPELAALVGKGKLGIESNDARAMIIQRNGHAHLRGYVIFRVPLDWAEKRFDFSDPASVRRALEDELLGWSPKVLAFIRASNDQIVPRPIFALPVGHHWPNRPGITLIGDAAHVMSPFGGEGANAALFDAAELARHLTTTPDWRSAVAAYEAEMFERVEEPARFSAEGAATELSHRSREFGLAWMEEHLQQRKAEASA</sequence>
<keyword evidence="3 5" id="KW-0560">Oxidoreductase</keyword>
<dbReference type="EC" id="1.14.13.-" evidence="5"/>
<keyword evidence="5" id="KW-0547">Nucleotide-binding</keyword>
<evidence type="ECO:0000256" key="5">
    <source>
        <dbReference type="HAMAP-Rule" id="MF_00845"/>
    </source>
</evidence>
<comment type="cofactor">
    <cofactor evidence="5">
        <name>FAD</name>
        <dbReference type="ChEBI" id="CHEBI:57692"/>
    </cofactor>
</comment>
<organism evidence="7 8">
    <name type="scientific">Paracoccus aminophilus JCM 7686</name>
    <dbReference type="NCBI Taxonomy" id="1367847"/>
    <lineage>
        <taxon>Bacteria</taxon>
        <taxon>Pseudomonadati</taxon>
        <taxon>Pseudomonadota</taxon>
        <taxon>Alphaproteobacteria</taxon>
        <taxon>Rhodobacterales</taxon>
        <taxon>Paracoccaceae</taxon>
        <taxon>Paracoccus</taxon>
    </lineage>
</organism>
<evidence type="ECO:0000256" key="1">
    <source>
        <dbReference type="ARBA" id="ARBA00022630"/>
    </source>
</evidence>
<feature type="binding site" evidence="5">
    <location>
        <position position="61"/>
    </location>
    <ligand>
        <name>FAD</name>
        <dbReference type="ChEBI" id="CHEBI:57692"/>
    </ligand>
</feature>
<evidence type="ECO:0000256" key="4">
    <source>
        <dbReference type="ARBA" id="ARBA00023033"/>
    </source>
</evidence>
<dbReference type="PATRIC" id="fig|1367847.3.peg.324"/>
<evidence type="ECO:0000313" key="8">
    <source>
        <dbReference type="Proteomes" id="UP000015480"/>
    </source>
</evidence>
<keyword evidence="4 5" id="KW-0503">Monooxygenase</keyword>
<gene>
    <name evidence="7" type="ORF">JCM7686_0385</name>
</gene>
<keyword evidence="2 5" id="KW-0274">FAD</keyword>
<dbReference type="PRINTS" id="PR00420">
    <property type="entry name" value="RNGMNOXGNASE"/>
</dbReference>
<dbReference type="HOGENOM" id="CLU_009665_4_0_5"/>
<dbReference type="PANTHER" id="PTHR46972:SF1">
    <property type="entry name" value="FAD DEPENDENT OXIDOREDUCTASE DOMAIN-CONTAINING PROTEIN"/>
    <property type="match status" value="1"/>
</dbReference>
<evidence type="ECO:0000313" key="7">
    <source>
        <dbReference type="EMBL" id="AGT07494.1"/>
    </source>
</evidence>
<dbReference type="Proteomes" id="UP000015480">
    <property type="component" value="Chromosome"/>
</dbReference>
<reference evidence="7 8" key="1">
    <citation type="journal article" date="2014" name="BMC Genomics">
        <title>Architecture and functions of a multipartite genome of the methylotrophic bacterium Paracoccus aminophilus JCM 7686, containing primary and secondary chromids.</title>
        <authorList>
            <person name="Dziewit L."/>
            <person name="Czarnecki J."/>
            <person name="Wibberg D."/>
            <person name="Radlinska M."/>
            <person name="Mrozek P."/>
            <person name="Szymczak M."/>
            <person name="Schluter A."/>
            <person name="Puhler A."/>
            <person name="Bartosik D."/>
        </authorList>
    </citation>
    <scope>NUCLEOTIDE SEQUENCE [LARGE SCALE GENOMIC DNA]</scope>
    <source>
        <strain evidence="7">JCM 7686</strain>
    </source>
</reference>
<dbReference type="PANTHER" id="PTHR46972">
    <property type="entry name" value="MONOOXYGENASE ASQM-RELATED"/>
    <property type="match status" value="1"/>
</dbReference>
<comment type="similarity">
    <text evidence="5">Belongs to the aromatic-ring hydroxylase family. TetX subfamily.</text>
</comment>
<dbReference type="GO" id="GO:0004497">
    <property type="term" value="F:monooxygenase activity"/>
    <property type="evidence" value="ECO:0007669"/>
    <property type="project" value="UniProtKB-UniRule"/>
</dbReference>
<feature type="binding site" evidence="5">
    <location>
        <position position="117"/>
    </location>
    <ligand>
        <name>FAD</name>
        <dbReference type="ChEBI" id="CHEBI:57692"/>
    </ligand>
</feature>
<comment type="domain">
    <text evidence="5">Consists of an N-terminal FAD-binding domain with a Rossman fold and a C-terminal substrate-binding domain.</text>
</comment>
<feature type="binding site" evidence="5">
    <location>
        <position position="310"/>
    </location>
    <ligand>
        <name>FAD</name>
        <dbReference type="ChEBI" id="CHEBI:57692"/>
    </ligand>
</feature>
<dbReference type="Pfam" id="PF01494">
    <property type="entry name" value="FAD_binding_3"/>
    <property type="match status" value="1"/>
</dbReference>
<dbReference type="GO" id="GO:0071949">
    <property type="term" value="F:FAD binding"/>
    <property type="evidence" value="ECO:0007669"/>
    <property type="project" value="InterPro"/>
</dbReference>
<dbReference type="GO" id="GO:0005737">
    <property type="term" value="C:cytoplasm"/>
    <property type="evidence" value="ECO:0007669"/>
    <property type="project" value="UniProtKB-SubCell"/>
</dbReference>
<dbReference type="SUPFAM" id="SSF51905">
    <property type="entry name" value="FAD/NAD(P)-binding domain"/>
    <property type="match status" value="1"/>
</dbReference>
<dbReference type="GO" id="GO:0046677">
    <property type="term" value="P:response to antibiotic"/>
    <property type="evidence" value="ECO:0007669"/>
    <property type="project" value="InterPro"/>
</dbReference>
<dbReference type="OrthoDB" id="9791689at2"/>
<dbReference type="AlphaFoldDB" id="S5XJY4"/>
<comment type="subunit">
    <text evidence="5">Monomer.</text>
</comment>
<dbReference type="Gene3D" id="3.50.50.60">
    <property type="entry name" value="FAD/NAD(P)-binding domain"/>
    <property type="match status" value="1"/>
</dbReference>
<keyword evidence="8" id="KW-1185">Reference proteome</keyword>
<evidence type="ECO:0000256" key="2">
    <source>
        <dbReference type="ARBA" id="ARBA00022827"/>
    </source>
</evidence>
<feature type="binding site" evidence="5">
    <location>
        <position position="54"/>
    </location>
    <ligand>
        <name>NADPH</name>
        <dbReference type="ChEBI" id="CHEBI:57783"/>
    </ligand>
</feature>
<comment type="catalytic activity">
    <reaction evidence="5">
        <text>a tetracycline + NADPH + O2 + H(+) = an 11a-hydroxytetracycline + NADP(+) + H2O</text>
        <dbReference type="Rhea" id="RHEA:61444"/>
        <dbReference type="ChEBI" id="CHEBI:15377"/>
        <dbReference type="ChEBI" id="CHEBI:15378"/>
        <dbReference type="ChEBI" id="CHEBI:15379"/>
        <dbReference type="ChEBI" id="CHEBI:57783"/>
        <dbReference type="ChEBI" id="CHEBI:58349"/>
        <dbReference type="ChEBI" id="CHEBI:144644"/>
        <dbReference type="ChEBI" id="CHEBI:144645"/>
    </reaction>
</comment>
<comment type="function">
    <text evidence="5">An FAD-requiring monooxygenase active on some tetracycline antibiotic derivatives, which leads to their inactivation. Hydroxylates carbon 11a of tetracycline and some analogs.</text>
</comment>
<dbReference type="InterPro" id="IPR002938">
    <property type="entry name" value="FAD-bd"/>
</dbReference>
<evidence type="ECO:0000256" key="3">
    <source>
        <dbReference type="ARBA" id="ARBA00023002"/>
    </source>
</evidence>
<dbReference type="KEGG" id="pami:JCM7686_0385"/>
<dbReference type="STRING" id="1367847.JCM7686_0385"/>
<dbReference type="HAMAP" id="MF_00845">
    <property type="entry name" value="TetX_monooxygenase"/>
    <property type="match status" value="1"/>
</dbReference>
<evidence type="ECO:0000259" key="6">
    <source>
        <dbReference type="Pfam" id="PF01494"/>
    </source>
</evidence>
<keyword evidence="5" id="KW-0963">Cytoplasm</keyword>
<proteinExistence type="inferred from homology"/>
<dbReference type="InterPro" id="IPR043683">
    <property type="entry name" value="TetX_monooxygenase"/>
</dbReference>
<comment type="subcellular location">
    <subcellularLocation>
        <location evidence="5">Cytoplasm</location>
    </subcellularLocation>
</comment>
<keyword evidence="5" id="KW-0521">NADP</keyword>
<accession>S5XJY4</accession>
<dbReference type="EMBL" id="CP006650">
    <property type="protein sequence ID" value="AGT07494.1"/>
    <property type="molecule type" value="Genomic_DNA"/>
</dbReference>